<dbReference type="AlphaFoldDB" id="A0A347ZPB3"/>
<sequence>MKFRPVYNLEFPSWCPELNIVGYRFLRVDDYQQKLQNLQHVISYSSEFAIKKNTGTHSLTAFVEIPKNEEKAIFNWSGRDNIALMDVLLLLTLFTGRDVFTLGPQTDKQIIRTSDVIIADPRVFDWGGTLRCSIPYKKQTIDPEPYGYDIGFEEGLNKIYKLISSNDWQKKYKGGYFLLLAKSAFKHQILESAFIQCWTIWEHLFAILNSQWLSGKKIQQIGSADKISFLLVEFALTGDIDTASRKRIETLTEIRNRLIHFGRFPERSSSYNDAVLFIRLTEFILSKILGLSPSNVFNTVNNLERFLRNE</sequence>
<evidence type="ECO:0000313" key="1">
    <source>
        <dbReference type="EMBL" id="REG08745.1"/>
    </source>
</evidence>
<evidence type="ECO:0000313" key="2">
    <source>
        <dbReference type="Proteomes" id="UP000256388"/>
    </source>
</evidence>
<comment type="caution">
    <text evidence="1">The sequence shown here is derived from an EMBL/GenBank/DDBJ whole genome shotgun (WGS) entry which is preliminary data.</text>
</comment>
<dbReference type="Proteomes" id="UP000256388">
    <property type="component" value="Unassembled WGS sequence"/>
</dbReference>
<gene>
    <name evidence="1" type="ORF">DFR64_2120</name>
</gene>
<keyword evidence="2" id="KW-1185">Reference proteome</keyword>
<proteinExistence type="predicted"/>
<reference evidence="1 2" key="1">
    <citation type="submission" date="2018-08" db="EMBL/GenBank/DDBJ databases">
        <title>Genomic Encyclopedia of Type Strains, Phase IV (KMG-IV): sequencing the most valuable type-strain genomes for metagenomic binning, comparative biology and taxonomic classification.</title>
        <authorList>
            <person name="Goeker M."/>
        </authorList>
    </citation>
    <scope>NUCLEOTIDE SEQUENCE [LARGE SCALE GENOMIC DNA]</scope>
    <source>
        <strain evidence="1 2">DSM 23923</strain>
    </source>
</reference>
<evidence type="ECO:0008006" key="3">
    <source>
        <dbReference type="Google" id="ProtNLM"/>
    </source>
</evidence>
<dbReference type="EMBL" id="QUMS01000002">
    <property type="protein sequence ID" value="REG08745.1"/>
    <property type="molecule type" value="Genomic_DNA"/>
</dbReference>
<organism evidence="1 2">
    <name type="scientific">Pelolinea submarina</name>
    <dbReference type="NCBI Taxonomy" id="913107"/>
    <lineage>
        <taxon>Bacteria</taxon>
        <taxon>Bacillati</taxon>
        <taxon>Chloroflexota</taxon>
        <taxon>Anaerolineae</taxon>
        <taxon>Anaerolineales</taxon>
        <taxon>Anaerolineaceae</taxon>
        <taxon>Pelolinea</taxon>
    </lineage>
</organism>
<dbReference type="RefSeq" id="WP_116225392.1">
    <property type="nucleotide sequence ID" value="NZ_AP018437.1"/>
</dbReference>
<name>A0A347ZPB3_9CHLR</name>
<accession>A0A347ZPB3</accession>
<protein>
    <recommendedName>
        <fullName evidence="3">Apea-like HEPN domain-containing protein</fullName>
    </recommendedName>
</protein>
<dbReference type="OrthoDB" id="7252930at2"/>